<sequence length="184" mass="21271">MRDLRSPYAYNDFEIVQECEESNRHGARSSYYIGGEEFVWSNPESCYLRATDMDDWGEATYSGGEVPYSIEHPTHTRFRCLYCSERMAPIFTFHEEGYEEALDRFFSTRVMPEKDGYERTGYNCYECGWWLIDIAYTAPSDDDLAWALNESILCSGGSAPLRCERTRRGARGPRLLAETAQSEH</sequence>
<dbReference type="EMBL" id="JAASQV010000001">
    <property type="protein sequence ID" value="NIJ64203.1"/>
    <property type="molecule type" value="Genomic_DNA"/>
</dbReference>
<organism evidence="1 2">
    <name type="scientific">Sphingomonas leidyi</name>
    <dbReference type="NCBI Taxonomy" id="68569"/>
    <lineage>
        <taxon>Bacteria</taxon>
        <taxon>Pseudomonadati</taxon>
        <taxon>Pseudomonadota</taxon>
        <taxon>Alphaproteobacteria</taxon>
        <taxon>Sphingomonadales</taxon>
        <taxon>Sphingomonadaceae</taxon>
        <taxon>Sphingomonas</taxon>
    </lineage>
</organism>
<gene>
    <name evidence="1" type="ORF">FHR20_001134</name>
</gene>
<proteinExistence type="predicted"/>
<evidence type="ECO:0000313" key="1">
    <source>
        <dbReference type="EMBL" id="NIJ64203.1"/>
    </source>
</evidence>
<protein>
    <submittedName>
        <fullName evidence="1">Uncharacterized protein</fullName>
    </submittedName>
</protein>
<keyword evidence="2" id="KW-1185">Reference proteome</keyword>
<reference evidence="1 2" key="1">
    <citation type="submission" date="2020-03" db="EMBL/GenBank/DDBJ databases">
        <title>Genomic Encyclopedia of Type Strains, Phase IV (KMG-IV): sequencing the most valuable type-strain genomes for metagenomic binning, comparative biology and taxonomic classification.</title>
        <authorList>
            <person name="Goeker M."/>
        </authorList>
    </citation>
    <scope>NUCLEOTIDE SEQUENCE [LARGE SCALE GENOMIC DNA]</scope>
    <source>
        <strain evidence="1 2">DSM 4733</strain>
    </source>
</reference>
<dbReference type="Proteomes" id="UP000564677">
    <property type="component" value="Unassembled WGS sequence"/>
</dbReference>
<name>A0A7X5UXV9_9SPHN</name>
<dbReference type="RefSeq" id="WP_167298592.1">
    <property type="nucleotide sequence ID" value="NZ_JAASQV010000001.1"/>
</dbReference>
<dbReference type="AlphaFoldDB" id="A0A7X5UXV9"/>
<accession>A0A7X5UXV9</accession>
<evidence type="ECO:0000313" key="2">
    <source>
        <dbReference type="Proteomes" id="UP000564677"/>
    </source>
</evidence>
<comment type="caution">
    <text evidence="1">The sequence shown here is derived from an EMBL/GenBank/DDBJ whole genome shotgun (WGS) entry which is preliminary data.</text>
</comment>